<dbReference type="AlphaFoldDB" id="A0A7J0EGF2"/>
<gene>
    <name evidence="9" type="ORF">Acr_03g0014910</name>
</gene>
<comment type="catalytic activity">
    <reaction evidence="4">
        <text>L-threonyl-[protein] + ATP = O-phospho-L-threonyl-[protein] + ADP + H(+)</text>
        <dbReference type="Rhea" id="RHEA:46608"/>
        <dbReference type="Rhea" id="RHEA-COMP:11060"/>
        <dbReference type="Rhea" id="RHEA-COMP:11605"/>
        <dbReference type="ChEBI" id="CHEBI:15378"/>
        <dbReference type="ChEBI" id="CHEBI:30013"/>
        <dbReference type="ChEBI" id="CHEBI:30616"/>
        <dbReference type="ChEBI" id="CHEBI:61977"/>
        <dbReference type="ChEBI" id="CHEBI:456216"/>
        <dbReference type="EC" id="2.7.11.1"/>
    </reaction>
</comment>
<feature type="region of interest" description="Disordered" evidence="6">
    <location>
        <begin position="18"/>
        <end position="54"/>
    </location>
</feature>
<keyword evidence="3" id="KW-0808">Transferase</keyword>
<evidence type="ECO:0000256" key="3">
    <source>
        <dbReference type="ARBA" id="ARBA00022777"/>
    </source>
</evidence>
<dbReference type="Pfam" id="PF00069">
    <property type="entry name" value="Pkinase"/>
    <property type="match status" value="1"/>
</dbReference>
<keyword evidence="7" id="KW-0472">Membrane</keyword>
<feature type="transmembrane region" description="Helical" evidence="7">
    <location>
        <begin position="286"/>
        <end position="306"/>
    </location>
</feature>
<evidence type="ECO:0000256" key="4">
    <source>
        <dbReference type="ARBA" id="ARBA00047899"/>
    </source>
</evidence>
<dbReference type="InterPro" id="IPR004853">
    <property type="entry name" value="Sugar_P_trans_dom"/>
</dbReference>
<keyword evidence="10" id="KW-1185">Reference proteome</keyword>
<dbReference type="GO" id="GO:0005524">
    <property type="term" value="F:ATP binding"/>
    <property type="evidence" value="ECO:0007669"/>
    <property type="project" value="InterPro"/>
</dbReference>
<keyword evidence="3" id="KW-0418">Kinase</keyword>
<protein>
    <recommendedName>
        <fullName evidence="1">non-specific serine/threonine protein kinase</fullName>
        <ecNumber evidence="1">2.7.11.1</ecNumber>
    </recommendedName>
</protein>
<keyword evidence="7" id="KW-1133">Transmembrane helix</keyword>
<dbReference type="InterPro" id="IPR011009">
    <property type="entry name" value="Kinase-like_dom_sf"/>
</dbReference>
<evidence type="ECO:0000256" key="1">
    <source>
        <dbReference type="ARBA" id="ARBA00012513"/>
    </source>
</evidence>
<dbReference type="Proteomes" id="UP000585474">
    <property type="component" value="Unassembled WGS sequence"/>
</dbReference>
<dbReference type="InterPro" id="IPR000719">
    <property type="entry name" value="Prot_kinase_dom"/>
</dbReference>
<comment type="caution">
    <text evidence="9">The sequence shown here is derived from an EMBL/GenBank/DDBJ whole genome shotgun (WGS) entry which is preliminary data.</text>
</comment>
<organism evidence="9 10">
    <name type="scientific">Actinidia rufa</name>
    <dbReference type="NCBI Taxonomy" id="165716"/>
    <lineage>
        <taxon>Eukaryota</taxon>
        <taxon>Viridiplantae</taxon>
        <taxon>Streptophyta</taxon>
        <taxon>Embryophyta</taxon>
        <taxon>Tracheophyta</taxon>
        <taxon>Spermatophyta</taxon>
        <taxon>Magnoliopsida</taxon>
        <taxon>eudicotyledons</taxon>
        <taxon>Gunneridae</taxon>
        <taxon>Pentapetalae</taxon>
        <taxon>asterids</taxon>
        <taxon>Ericales</taxon>
        <taxon>Actinidiaceae</taxon>
        <taxon>Actinidia</taxon>
    </lineage>
</organism>
<dbReference type="OrthoDB" id="1484600at2759"/>
<evidence type="ECO:0000256" key="6">
    <source>
        <dbReference type="SAM" id="MobiDB-lite"/>
    </source>
</evidence>
<keyword evidence="2" id="KW-0723">Serine/threonine-protein kinase</keyword>
<dbReference type="SUPFAM" id="SSF56112">
    <property type="entry name" value="Protein kinase-like (PK-like)"/>
    <property type="match status" value="1"/>
</dbReference>
<feature type="transmembrane region" description="Helical" evidence="7">
    <location>
        <begin position="248"/>
        <end position="266"/>
    </location>
</feature>
<reference evidence="9 10" key="1">
    <citation type="submission" date="2019-07" db="EMBL/GenBank/DDBJ databases">
        <title>De Novo Assembly of kiwifruit Actinidia rufa.</title>
        <authorList>
            <person name="Sugita-Konishi S."/>
            <person name="Sato K."/>
            <person name="Mori E."/>
            <person name="Abe Y."/>
            <person name="Kisaki G."/>
            <person name="Hamano K."/>
            <person name="Suezawa K."/>
            <person name="Otani M."/>
            <person name="Fukuda T."/>
            <person name="Manabe T."/>
            <person name="Gomi K."/>
            <person name="Tabuchi M."/>
            <person name="Akimitsu K."/>
            <person name="Kataoka I."/>
        </authorList>
    </citation>
    <scope>NUCLEOTIDE SEQUENCE [LARGE SCALE GENOMIC DNA]</scope>
    <source>
        <strain evidence="10">cv. Fuchu</strain>
    </source>
</reference>
<evidence type="ECO:0000259" key="8">
    <source>
        <dbReference type="PROSITE" id="PS50011"/>
    </source>
</evidence>
<accession>A0A7J0EGF2</accession>
<dbReference type="EC" id="2.7.11.1" evidence="1"/>
<dbReference type="PANTHER" id="PTHR13902">
    <property type="entry name" value="SERINE/THREONINE-PROTEIN KINASE WNK WITH NO LYSINE -RELATED"/>
    <property type="match status" value="1"/>
</dbReference>
<keyword evidence="7" id="KW-0812">Transmembrane</keyword>
<keyword evidence="9" id="KW-0813">Transport</keyword>
<feature type="compositionally biased region" description="Polar residues" evidence="6">
    <location>
        <begin position="34"/>
        <end position="49"/>
    </location>
</feature>
<evidence type="ECO:0000256" key="2">
    <source>
        <dbReference type="ARBA" id="ARBA00022527"/>
    </source>
</evidence>
<dbReference type="Gene3D" id="1.10.510.10">
    <property type="entry name" value="Transferase(Phosphotransferase) domain 1"/>
    <property type="match status" value="1"/>
</dbReference>
<evidence type="ECO:0000313" key="10">
    <source>
        <dbReference type="Proteomes" id="UP000585474"/>
    </source>
</evidence>
<feature type="domain" description="Protein kinase" evidence="8">
    <location>
        <begin position="335"/>
        <end position="589"/>
    </location>
</feature>
<proteinExistence type="predicted"/>
<evidence type="ECO:0000256" key="7">
    <source>
        <dbReference type="SAM" id="Phobius"/>
    </source>
</evidence>
<keyword evidence="9" id="KW-0762">Sugar transport</keyword>
<comment type="catalytic activity">
    <reaction evidence="5">
        <text>L-seryl-[protein] + ATP = O-phospho-L-seryl-[protein] + ADP + H(+)</text>
        <dbReference type="Rhea" id="RHEA:17989"/>
        <dbReference type="Rhea" id="RHEA-COMP:9863"/>
        <dbReference type="Rhea" id="RHEA-COMP:11604"/>
        <dbReference type="ChEBI" id="CHEBI:15378"/>
        <dbReference type="ChEBI" id="CHEBI:29999"/>
        <dbReference type="ChEBI" id="CHEBI:30616"/>
        <dbReference type="ChEBI" id="CHEBI:83421"/>
        <dbReference type="ChEBI" id="CHEBI:456216"/>
        <dbReference type="EC" id="2.7.11.1"/>
    </reaction>
</comment>
<sequence>MARSLTATVAPPVAYRSTGEACRGSQSKEKAFRSQINPRRSVSKQISHSHSPRRRLTVGARFRRDWGTFPTRLGACVFEEEAPIRGSWRDPPPLCAIPATKLHSNNLGHIKGLQTYNSCCLSSNSSLAINKKREKRETEKRERSSAFLRAIATTSDDEQCATATTIRSATKIRSEFRRQADLRIARGARGACLIEVVAPHPRQGTGEPSFHLYGFIMCISATAARAFKSVLQGILLSSEGEKLNSMNLLMYMSPIAVLVLLPATLVMEPDVLEVTLSLGLEHKLMWILLSVNSLAAYLANLSNFLVTKHTSALTLQVLGNAKGAVAVVISILLFQNPVTFIGIGGYTMTVMGWSIGMNSYEGLSLALKEADDYDIAEKSPDSRYIRYNQVLDRGGGGGESHVVYKGLDIVDGTEAPLKHQNVIKYFSSWVDHETKSINTISELFTSGSLRQFRKKHKGVDMVAIKNWARQILRGLCHLHSHNAPMIHGNLTCENIFVNGNTGEVKIGNLGLGLAKTILEEQHNPVVDAYSFGLCMLELVTCDQNPKPDGLGKVKDTKTKQFIERCLCLVPEYSVSTRLSAAQLLQDPFLEETIFDFYERSTKFRLTGESRDENSIDFTLTWHTADLCGRARLEKIEFVFYVDADTTTQVTEEMVRELELPKEDATTIGDLMDNWIIKLVPACKKPSSFV</sequence>
<evidence type="ECO:0000256" key="5">
    <source>
        <dbReference type="ARBA" id="ARBA00048679"/>
    </source>
</evidence>
<name>A0A7J0EGF2_9ERIC</name>
<dbReference type="GO" id="GO:0004674">
    <property type="term" value="F:protein serine/threonine kinase activity"/>
    <property type="evidence" value="ECO:0007669"/>
    <property type="project" value="UniProtKB-KW"/>
</dbReference>
<dbReference type="PROSITE" id="PS50011">
    <property type="entry name" value="PROTEIN_KINASE_DOM"/>
    <property type="match status" value="1"/>
</dbReference>
<dbReference type="EMBL" id="BJWL01000003">
    <property type="protein sequence ID" value="GFY84717.1"/>
    <property type="molecule type" value="Genomic_DNA"/>
</dbReference>
<dbReference type="InterPro" id="IPR050588">
    <property type="entry name" value="WNK_Ser-Thr_kinase"/>
</dbReference>
<dbReference type="Pfam" id="PF03151">
    <property type="entry name" value="TPT"/>
    <property type="match status" value="1"/>
</dbReference>
<evidence type="ECO:0000313" key="9">
    <source>
        <dbReference type="EMBL" id="GFY84717.1"/>
    </source>
</evidence>